<dbReference type="RefSeq" id="WP_094254696.1">
    <property type="nucleotide sequence ID" value="NZ_NNCE01000004.1"/>
</dbReference>
<dbReference type="InterPro" id="IPR001162">
    <property type="entry name" value="UvrC_RNase_H_dom"/>
</dbReference>
<evidence type="ECO:0000313" key="14">
    <source>
        <dbReference type="EMBL" id="TDO19895.1"/>
    </source>
</evidence>
<name>A0A4R6IG29_9MOLU</name>
<dbReference type="GO" id="GO:0006289">
    <property type="term" value="P:nucleotide-excision repair"/>
    <property type="evidence" value="ECO:0007669"/>
    <property type="project" value="InterPro"/>
</dbReference>
<protein>
    <recommendedName>
        <fullName evidence="8">Excinuclease cho</fullName>
    </recommendedName>
    <alternativeName>
        <fullName evidence="10">Endonuclease cho</fullName>
    </alternativeName>
    <alternativeName>
        <fullName evidence="9">UvrC homolog protein</fullName>
    </alternativeName>
</protein>
<dbReference type="GO" id="GO:0009381">
    <property type="term" value="F:excinuclease ABC activity"/>
    <property type="evidence" value="ECO:0007669"/>
    <property type="project" value="InterPro"/>
</dbReference>
<dbReference type="PROSITE" id="PS50151">
    <property type="entry name" value="UVR"/>
    <property type="match status" value="1"/>
</dbReference>
<dbReference type="FunFam" id="3.40.1440.10:FF:000001">
    <property type="entry name" value="UvrABC system protein C"/>
    <property type="match status" value="1"/>
</dbReference>
<evidence type="ECO:0000256" key="10">
    <source>
        <dbReference type="ARBA" id="ARBA00042732"/>
    </source>
</evidence>
<keyword evidence="7" id="KW-0742">SOS response</keyword>
<evidence type="ECO:0000256" key="9">
    <source>
        <dbReference type="ARBA" id="ARBA00042138"/>
    </source>
</evidence>
<keyword evidence="6" id="KW-0234">DNA repair</keyword>
<keyword evidence="1" id="KW-0963">Cytoplasm</keyword>
<dbReference type="InterPro" id="IPR050066">
    <property type="entry name" value="UvrABC_protein_C"/>
</dbReference>
<dbReference type="InterPro" id="IPR001943">
    <property type="entry name" value="UVR_dom"/>
</dbReference>
<keyword evidence="5" id="KW-0267">Excision nuclease</keyword>
<keyword evidence="4" id="KW-0378">Hydrolase</keyword>
<dbReference type="Gene3D" id="1.10.150.20">
    <property type="entry name" value="5' to 3' exonuclease, C-terminal subdomain"/>
    <property type="match status" value="1"/>
</dbReference>
<evidence type="ECO:0000256" key="7">
    <source>
        <dbReference type="ARBA" id="ARBA00023236"/>
    </source>
</evidence>
<dbReference type="Gene3D" id="3.40.1440.10">
    <property type="entry name" value="GIY-YIG endonuclease"/>
    <property type="match status" value="1"/>
</dbReference>
<evidence type="ECO:0000256" key="6">
    <source>
        <dbReference type="ARBA" id="ARBA00023204"/>
    </source>
</evidence>
<evidence type="ECO:0000256" key="3">
    <source>
        <dbReference type="ARBA" id="ARBA00022769"/>
    </source>
</evidence>
<sequence>MNLQERVQKVSTKPGVYLWKNKHGHVLYIGKAKNLRTRMLQYFKGAINSYKTNALMSNVFDFDAIIVSTNKEALLLERNLIQKHKPYYNILLTDDKKYPYIKISLDEKGLEISYQRLIKNKGANSIYYGPFPTGYGANMILRLLQRDSFFENGLPVKNMPFSYWKSKFDEIKKTLKFNDNAYLKKLEKEMFAQAEALNFEIAQELKEAIKFLKNLKEKQVVQLETIANIDVINAQEHDGYLFVTVLLYRYGILINKIEEILAIKTNVENTYLEYLNQFYDIHKIEDNIVMDKKFEHLDFDFDESTNLIFPIKGIYKTVLTNAQLNTDDLIKNRSAIILAQSKLIEKRLTSLKDILGKNDIYRIALIDNSHESNINPVSATVSYLNGIKNKNEYRKFNLSENAEREADVEYMKEGSKRFLIHAIENNIVPDLFIVDGSYAQLHEVKKVALELNLNIDIIALSKDENHKTKYLIDLDERQIKISDKNLLSFLSEMQEEVDRFAKSHYRKRKALFSLEGDLLKLDKIGPKRAQKLLKHFGNYANIYNATFEELEKVISKDAAKVIVEKFGNR</sequence>
<reference evidence="14 15" key="1">
    <citation type="submission" date="2019-03" db="EMBL/GenBank/DDBJ databases">
        <title>Genomic Encyclopedia of Archaeal and Bacterial Type Strains, Phase II (KMG-II): from individual species to whole genera.</title>
        <authorList>
            <person name="Goeker M."/>
        </authorList>
    </citation>
    <scope>NUCLEOTIDE SEQUENCE [LARGE SCALE GENOMIC DNA]</scope>
    <source>
        <strain evidence="14 15">ATCC 700618</strain>
    </source>
</reference>
<dbReference type="Pfam" id="PF14520">
    <property type="entry name" value="HHH_5"/>
    <property type="match status" value="1"/>
</dbReference>
<gene>
    <name evidence="14" type="ORF">EI74_0534</name>
</gene>
<feature type="domain" description="GIY-YIG" evidence="12">
    <location>
        <begin position="12"/>
        <end position="90"/>
    </location>
</feature>
<evidence type="ECO:0000259" key="12">
    <source>
        <dbReference type="PROSITE" id="PS50164"/>
    </source>
</evidence>
<feature type="domain" description="UvrC family homology region profile" evidence="13">
    <location>
        <begin position="231"/>
        <end position="447"/>
    </location>
</feature>
<keyword evidence="2" id="KW-0227">DNA damage</keyword>
<keyword evidence="3" id="KW-0228">DNA excision</keyword>
<dbReference type="Proteomes" id="UP000295518">
    <property type="component" value="Unassembled WGS sequence"/>
</dbReference>
<organism evidence="14 15">
    <name type="scientific">Mycoplasma testudineum</name>
    <dbReference type="NCBI Taxonomy" id="244584"/>
    <lineage>
        <taxon>Bacteria</taxon>
        <taxon>Bacillati</taxon>
        <taxon>Mycoplasmatota</taxon>
        <taxon>Mollicutes</taxon>
        <taxon>Mycoplasmataceae</taxon>
        <taxon>Mycoplasma</taxon>
    </lineage>
</organism>
<evidence type="ECO:0000256" key="1">
    <source>
        <dbReference type="ARBA" id="ARBA00022490"/>
    </source>
</evidence>
<keyword evidence="15" id="KW-1185">Reference proteome</keyword>
<dbReference type="InterPro" id="IPR038476">
    <property type="entry name" value="UvrC_RNase_H_dom_sf"/>
</dbReference>
<evidence type="ECO:0000256" key="4">
    <source>
        <dbReference type="ARBA" id="ARBA00022801"/>
    </source>
</evidence>
<dbReference type="AlphaFoldDB" id="A0A4R6IG29"/>
<accession>A0A4R6IG29</accession>
<evidence type="ECO:0000256" key="8">
    <source>
        <dbReference type="ARBA" id="ARBA00040756"/>
    </source>
</evidence>
<dbReference type="Pfam" id="PF08459">
    <property type="entry name" value="UvrC_RNaseH_dom"/>
    <property type="match status" value="1"/>
</dbReference>
<dbReference type="Gene3D" id="3.30.420.340">
    <property type="entry name" value="UvrC, RNAse H endonuclease domain"/>
    <property type="match status" value="1"/>
</dbReference>
<dbReference type="SUPFAM" id="SSF46600">
    <property type="entry name" value="C-terminal UvrC-binding domain of UvrB"/>
    <property type="match status" value="1"/>
</dbReference>
<dbReference type="GO" id="GO:0009380">
    <property type="term" value="C:excinuclease repair complex"/>
    <property type="evidence" value="ECO:0007669"/>
    <property type="project" value="TreeGrafter"/>
</dbReference>
<proteinExistence type="predicted"/>
<evidence type="ECO:0000259" key="13">
    <source>
        <dbReference type="PROSITE" id="PS50165"/>
    </source>
</evidence>
<dbReference type="PROSITE" id="PS50165">
    <property type="entry name" value="UVRC"/>
    <property type="match status" value="1"/>
</dbReference>
<dbReference type="OrthoDB" id="9804933at2"/>
<dbReference type="PROSITE" id="PS50164">
    <property type="entry name" value="GIY_YIG"/>
    <property type="match status" value="1"/>
</dbReference>
<feature type="domain" description="UVR" evidence="11">
    <location>
        <begin position="180"/>
        <end position="215"/>
    </location>
</feature>
<comment type="caution">
    <text evidence="14">The sequence shown here is derived from an EMBL/GenBank/DDBJ whole genome shotgun (WGS) entry which is preliminary data.</text>
</comment>
<evidence type="ECO:0000313" key="15">
    <source>
        <dbReference type="Proteomes" id="UP000295518"/>
    </source>
</evidence>
<dbReference type="InterPro" id="IPR000305">
    <property type="entry name" value="GIY-YIG_endonuc"/>
</dbReference>
<dbReference type="InterPro" id="IPR036876">
    <property type="entry name" value="UVR_dom_sf"/>
</dbReference>
<dbReference type="PANTHER" id="PTHR30562">
    <property type="entry name" value="UVRC/OXIDOREDUCTASE"/>
    <property type="match status" value="1"/>
</dbReference>
<dbReference type="SMART" id="SM00465">
    <property type="entry name" value="GIYc"/>
    <property type="match status" value="1"/>
</dbReference>
<dbReference type="SUPFAM" id="SSF82771">
    <property type="entry name" value="GIY-YIG endonuclease"/>
    <property type="match status" value="1"/>
</dbReference>
<dbReference type="SUPFAM" id="SSF47781">
    <property type="entry name" value="RuvA domain 2-like"/>
    <property type="match status" value="1"/>
</dbReference>
<dbReference type="EMBL" id="SNWN01000012">
    <property type="protein sequence ID" value="TDO19895.1"/>
    <property type="molecule type" value="Genomic_DNA"/>
</dbReference>
<dbReference type="InterPro" id="IPR035901">
    <property type="entry name" value="GIY-YIG_endonuc_sf"/>
</dbReference>
<evidence type="ECO:0000256" key="5">
    <source>
        <dbReference type="ARBA" id="ARBA00022881"/>
    </source>
</evidence>
<evidence type="ECO:0000259" key="11">
    <source>
        <dbReference type="PROSITE" id="PS50151"/>
    </source>
</evidence>
<dbReference type="GO" id="GO:0009432">
    <property type="term" value="P:SOS response"/>
    <property type="evidence" value="ECO:0007669"/>
    <property type="project" value="UniProtKB-KW"/>
</dbReference>
<dbReference type="Pfam" id="PF01541">
    <property type="entry name" value="GIY-YIG"/>
    <property type="match status" value="1"/>
</dbReference>
<dbReference type="InterPro" id="IPR047296">
    <property type="entry name" value="GIY-YIG_UvrC_Cho"/>
</dbReference>
<dbReference type="CDD" id="cd10434">
    <property type="entry name" value="GIY-YIG_UvrC_Cho"/>
    <property type="match status" value="1"/>
</dbReference>
<evidence type="ECO:0000256" key="2">
    <source>
        <dbReference type="ARBA" id="ARBA00022763"/>
    </source>
</evidence>
<dbReference type="InterPro" id="IPR010994">
    <property type="entry name" value="RuvA_2-like"/>
</dbReference>
<dbReference type="PANTHER" id="PTHR30562:SF10">
    <property type="entry name" value="EXCINUCLEASE CHO"/>
    <property type="match status" value="1"/>
</dbReference>